<feature type="compositionally biased region" description="Acidic residues" evidence="2">
    <location>
        <begin position="109"/>
        <end position="121"/>
    </location>
</feature>
<name>A0A9N9CA70_9GLOM</name>
<proteinExistence type="predicted"/>
<feature type="compositionally biased region" description="Polar residues" evidence="2">
    <location>
        <begin position="83"/>
        <end position="92"/>
    </location>
</feature>
<keyword evidence="1" id="KW-0175">Coiled coil</keyword>
<dbReference type="Proteomes" id="UP000789706">
    <property type="component" value="Unassembled WGS sequence"/>
</dbReference>
<evidence type="ECO:0000313" key="4">
    <source>
        <dbReference type="Proteomes" id="UP000789706"/>
    </source>
</evidence>
<accession>A0A9N9CA70</accession>
<dbReference type="AlphaFoldDB" id="A0A9N9CA70"/>
<protein>
    <submittedName>
        <fullName evidence="3">6333_t:CDS:1</fullName>
    </submittedName>
</protein>
<evidence type="ECO:0000256" key="2">
    <source>
        <dbReference type="SAM" id="MobiDB-lite"/>
    </source>
</evidence>
<keyword evidence="4" id="KW-1185">Reference proteome</keyword>
<feature type="coiled-coil region" evidence="1">
    <location>
        <begin position="9"/>
        <end position="64"/>
    </location>
</feature>
<sequence length="165" mass="18721">MNISVAKLNSDLVHQIAELRKKFAEVEAENIEVKAENIKLKQDLEKYEARFTNLEQKDKEKTDLIAKLDDDIHEIKQSSVNTTFTKMENSNDIPERIELQTENVSSSDISDDTSNSDDTPEQIENISDNTSNSNIQESETQCFTSSISAKTISSEDKEIIEFLES</sequence>
<dbReference type="EMBL" id="CAJVPK010001612">
    <property type="protein sequence ID" value="CAG8592908.1"/>
    <property type="molecule type" value="Genomic_DNA"/>
</dbReference>
<feature type="region of interest" description="Disordered" evidence="2">
    <location>
        <begin position="83"/>
        <end position="148"/>
    </location>
</feature>
<organism evidence="3 4">
    <name type="scientific">Diversispora eburnea</name>
    <dbReference type="NCBI Taxonomy" id="1213867"/>
    <lineage>
        <taxon>Eukaryota</taxon>
        <taxon>Fungi</taxon>
        <taxon>Fungi incertae sedis</taxon>
        <taxon>Mucoromycota</taxon>
        <taxon>Glomeromycotina</taxon>
        <taxon>Glomeromycetes</taxon>
        <taxon>Diversisporales</taxon>
        <taxon>Diversisporaceae</taxon>
        <taxon>Diversispora</taxon>
    </lineage>
</organism>
<gene>
    <name evidence="3" type="ORF">DEBURN_LOCUS9147</name>
</gene>
<evidence type="ECO:0000256" key="1">
    <source>
        <dbReference type="SAM" id="Coils"/>
    </source>
</evidence>
<feature type="compositionally biased region" description="Polar residues" evidence="2">
    <location>
        <begin position="122"/>
        <end position="148"/>
    </location>
</feature>
<evidence type="ECO:0000313" key="3">
    <source>
        <dbReference type="EMBL" id="CAG8592908.1"/>
    </source>
</evidence>
<comment type="caution">
    <text evidence="3">The sequence shown here is derived from an EMBL/GenBank/DDBJ whole genome shotgun (WGS) entry which is preliminary data.</text>
</comment>
<dbReference type="OrthoDB" id="2422311at2759"/>
<reference evidence="3" key="1">
    <citation type="submission" date="2021-06" db="EMBL/GenBank/DDBJ databases">
        <authorList>
            <person name="Kallberg Y."/>
            <person name="Tangrot J."/>
            <person name="Rosling A."/>
        </authorList>
    </citation>
    <scope>NUCLEOTIDE SEQUENCE</scope>
    <source>
        <strain evidence="3">AZ414A</strain>
    </source>
</reference>